<evidence type="ECO:0000256" key="4">
    <source>
        <dbReference type="ARBA" id="ARBA00022695"/>
    </source>
</evidence>
<gene>
    <name evidence="18" type="ORF">EDS130_LOCUS13543</name>
</gene>
<evidence type="ECO:0000313" key="19">
    <source>
        <dbReference type="Proteomes" id="UP000663852"/>
    </source>
</evidence>
<keyword evidence="3 13" id="KW-0808">Transferase</keyword>
<dbReference type="EC" id="2.4.2.-" evidence="13"/>
<evidence type="ECO:0000256" key="8">
    <source>
        <dbReference type="ARBA" id="ARBA00022833"/>
    </source>
</evidence>
<keyword evidence="6" id="KW-0677">Repeat</keyword>
<dbReference type="Proteomes" id="UP000663852">
    <property type="component" value="Unassembled WGS sequence"/>
</dbReference>
<evidence type="ECO:0000256" key="11">
    <source>
        <dbReference type="ARBA" id="ARBA00023242"/>
    </source>
</evidence>
<name>A0A814EN69_ADIRI</name>
<dbReference type="Gene3D" id="2.20.140.10">
    <property type="entry name" value="WGR domain"/>
    <property type="match status" value="1"/>
</dbReference>
<keyword evidence="11" id="KW-0539">Nucleus</keyword>
<dbReference type="EMBL" id="CAJNOJ010000054">
    <property type="protein sequence ID" value="CAF0974553.1"/>
    <property type="molecule type" value="Genomic_DNA"/>
</dbReference>
<keyword evidence="8" id="KW-0862">Zinc</keyword>
<dbReference type="InterPro" id="IPR050800">
    <property type="entry name" value="ARTD/PARP"/>
</dbReference>
<feature type="compositionally biased region" description="Basic and acidic residues" evidence="14">
    <location>
        <begin position="772"/>
        <end position="788"/>
    </location>
</feature>
<evidence type="ECO:0000256" key="3">
    <source>
        <dbReference type="ARBA" id="ARBA00022679"/>
    </source>
</evidence>
<dbReference type="PROSITE" id="PS51060">
    <property type="entry name" value="PARP_ALPHA_HD"/>
    <property type="match status" value="1"/>
</dbReference>
<dbReference type="GO" id="GO:0070212">
    <property type="term" value="P:protein poly-ADP-ribosylation"/>
    <property type="evidence" value="ECO:0007669"/>
    <property type="project" value="TreeGrafter"/>
</dbReference>
<keyword evidence="5" id="KW-0479">Metal-binding</keyword>
<dbReference type="InterPro" id="IPR004102">
    <property type="entry name" value="Poly(ADP-ribose)pol_reg_dom"/>
</dbReference>
<feature type="compositionally biased region" description="Acidic residues" evidence="14">
    <location>
        <begin position="35"/>
        <end position="52"/>
    </location>
</feature>
<evidence type="ECO:0000313" key="18">
    <source>
        <dbReference type="EMBL" id="CAF0974553.1"/>
    </source>
</evidence>
<comment type="subcellular location">
    <subcellularLocation>
        <location evidence="1">Nucleus</location>
    </subcellularLocation>
</comment>
<organism evidence="18 19">
    <name type="scientific">Adineta ricciae</name>
    <name type="common">Rotifer</name>
    <dbReference type="NCBI Taxonomy" id="249248"/>
    <lineage>
        <taxon>Eukaryota</taxon>
        <taxon>Metazoa</taxon>
        <taxon>Spiralia</taxon>
        <taxon>Gnathifera</taxon>
        <taxon>Rotifera</taxon>
        <taxon>Eurotatoria</taxon>
        <taxon>Bdelloidea</taxon>
        <taxon>Adinetida</taxon>
        <taxon>Adinetidae</taxon>
        <taxon>Adineta</taxon>
    </lineage>
</organism>
<reference evidence="18" key="1">
    <citation type="submission" date="2021-02" db="EMBL/GenBank/DDBJ databases">
        <authorList>
            <person name="Nowell W R."/>
        </authorList>
    </citation>
    <scope>NUCLEOTIDE SEQUENCE</scope>
</reference>
<dbReference type="PROSITE" id="PS51977">
    <property type="entry name" value="WGR"/>
    <property type="match status" value="1"/>
</dbReference>
<dbReference type="Pfam" id="PF02877">
    <property type="entry name" value="PARP_reg"/>
    <property type="match status" value="1"/>
</dbReference>
<dbReference type="GO" id="GO:0006302">
    <property type="term" value="P:double-strand break repair"/>
    <property type="evidence" value="ECO:0007669"/>
    <property type="project" value="TreeGrafter"/>
</dbReference>
<dbReference type="SUPFAM" id="SSF56399">
    <property type="entry name" value="ADP-ribosylation"/>
    <property type="match status" value="1"/>
</dbReference>
<evidence type="ECO:0000256" key="13">
    <source>
        <dbReference type="RuleBase" id="RU362114"/>
    </source>
</evidence>
<comment type="caution">
    <text evidence="18">The sequence shown here is derived from an EMBL/GenBank/DDBJ whole genome shotgun (WGS) entry which is preliminary data.</text>
</comment>
<dbReference type="AlphaFoldDB" id="A0A814EN69"/>
<evidence type="ECO:0000256" key="10">
    <source>
        <dbReference type="ARBA" id="ARBA00023125"/>
    </source>
</evidence>
<feature type="compositionally biased region" description="Low complexity" evidence="14">
    <location>
        <begin position="744"/>
        <end position="754"/>
    </location>
</feature>
<feature type="compositionally biased region" description="Basic residues" evidence="14">
    <location>
        <begin position="1"/>
        <end position="19"/>
    </location>
</feature>
<dbReference type="GO" id="GO:0003677">
    <property type="term" value="F:DNA binding"/>
    <property type="evidence" value="ECO:0007669"/>
    <property type="project" value="UniProtKB-KW"/>
</dbReference>
<evidence type="ECO:0000256" key="5">
    <source>
        <dbReference type="ARBA" id="ARBA00022723"/>
    </source>
</evidence>
<dbReference type="PANTHER" id="PTHR10459:SF66">
    <property type="entry name" value="PROTEIN MONO-ADP-RIBOSYLTRANSFERASE PARP3"/>
    <property type="match status" value="1"/>
</dbReference>
<accession>A0A814EN69</accession>
<comment type="similarity">
    <text evidence="12">Belongs to the ARTD/PARP family.</text>
</comment>
<feature type="compositionally biased region" description="Basic and acidic residues" evidence="14">
    <location>
        <begin position="668"/>
        <end position="679"/>
    </location>
</feature>
<feature type="domain" description="WGR" evidence="17">
    <location>
        <begin position="90"/>
        <end position="181"/>
    </location>
</feature>
<evidence type="ECO:0000256" key="1">
    <source>
        <dbReference type="ARBA" id="ARBA00004123"/>
    </source>
</evidence>
<evidence type="ECO:0000259" key="15">
    <source>
        <dbReference type="PROSITE" id="PS51059"/>
    </source>
</evidence>
<dbReference type="Pfam" id="PF00644">
    <property type="entry name" value="PARP"/>
    <property type="match status" value="1"/>
</dbReference>
<evidence type="ECO:0000256" key="2">
    <source>
        <dbReference type="ARBA" id="ARBA00022676"/>
    </source>
</evidence>
<evidence type="ECO:0000256" key="12">
    <source>
        <dbReference type="ARBA" id="ARBA00024347"/>
    </source>
</evidence>
<feature type="compositionally biased region" description="Acidic residues" evidence="14">
    <location>
        <begin position="789"/>
        <end position="806"/>
    </location>
</feature>
<evidence type="ECO:0000256" key="6">
    <source>
        <dbReference type="ARBA" id="ARBA00022737"/>
    </source>
</evidence>
<evidence type="ECO:0000256" key="9">
    <source>
        <dbReference type="ARBA" id="ARBA00023027"/>
    </source>
</evidence>
<keyword evidence="2 13" id="KW-0328">Glycosyltransferase</keyword>
<protein>
    <recommendedName>
        <fullName evidence="13">Poly [ADP-ribose] polymerase</fullName>
        <shortName evidence="13">PARP</shortName>
        <ecNumber evidence="13">2.4.2.-</ecNumber>
    </recommendedName>
</protein>
<feature type="region of interest" description="Disordered" evidence="14">
    <location>
        <begin position="744"/>
        <end position="806"/>
    </location>
</feature>
<dbReference type="FunFam" id="2.20.140.10:FF:000001">
    <property type="entry name" value="Poly [ADP-ribose] polymerase"/>
    <property type="match status" value="1"/>
</dbReference>
<dbReference type="GO" id="GO:0016779">
    <property type="term" value="F:nucleotidyltransferase activity"/>
    <property type="evidence" value="ECO:0007669"/>
    <property type="project" value="UniProtKB-KW"/>
</dbReference>
<dbReference type="GO" id="GO:0008270">
    <property type="term" value="F:zinc ion binding"/>
    <property type="evidence" value="ECO:0007669"/>
    <property type="project" value="UniProtKB-KW"/>
</dbReference>
<dbReference type="Gene3D" id="3.90.228.10">
    <property type="match status" value="1"/>
</dbReference>
<dbReference type="InterPro" id="IPR036616">
    <property type="entry name" value="Poly(ADP-ribose)pol_reg_dom_sf"/>
</dbReference>
<evidence type="ECO:0000256" key="7">
    <source>
        <dbReference type="ARBA" id="ARBA00022771"/>
    </source>
</evidence>
<dbReference type="GO" id="GO:1990404">
    <property type="term" value="F:NAD+-protein mono-ADP-ribosyltransferase activity"/>
    <property type="evidence" value="ECO:0007669"/>
    <property type="project" value="TreeGrafter"/>
</dbReference>
<dbReference type="GO" id="GO:0035861">
    <property type="term" value="C:site of double-strand break"/>
    <property type="evidence" value="ECO:0007669"/>
    <property type="project" value="TreeGrafter"/>
</dbReference>
<keyword evidence="9 13" id="KW-0520">NAD</keyword>
<sequence>MLNKKIKAKTAAASKRKAPAAKSAPASKRAKKQVEEEEPEEELEEEEEETKVEEEASSKSDIIKQLREADARKTKAKVHNPDKSIPGAASYQVIADYDAMLNQTNIGANNNKFYVIQALTLGGKFYTWTRWGRVGETGQSQMFGPFGSQDAAVKQFKSKFKDKTKNDWDSRDQFKKIAGKYDLIDVAGDGDDEEEQQTTATKRTTVEDKDGVVYAASKLDTATQSLIRLIFDTDMFKDALKTYDIDVKKMPLGKLSKSQIAKGFEVLEELEAVMENKKKGSYDELSSRFYTAIPHDFGRAKPRPINTREALQQKYDMLAVLADIELAQSIQKNKENEEEAKKKVEQAKPHPYDVNYGLLKCSLEHVDTSSEEFKTIKKYTENTQGYRKCTIIDAWRVGREGEGERFAAHDKIGNRKLLWHGTNVAVVVAILKSGLRIMPHSGGRVGKGIYFASENGKSSGYVGTTHDQGKNIGIMFLNEVALGREHSITADDSSLKKPPANFDSVVARGQTEPDPKDDTSITIEGKKVVVPAGKPIRTEHSSSSFSQSEYLIYQENQCRIRYLLKMQDRMMKQTTKLDYSKMSEGELRLLLNKHQQMLSNTRLINTLPDKGERFRNAINEIESFLTQPSSPMDCDMLINQLRDMTMPSEETEFSQESVHVGKSVQNESAKKSNDDFSDEHLNAVKQRIKARKAERDSKNTVTTVKLISFDDAVRLHNEQQKLEEEHLIQQTTARLLGNMSLTTTTFGLPPSTTSNNDLMYRQTARGSDDEDGQKNDELGRDRAEIDSDHESDELDYPEEEGENDDN</sequence>
<dbReference type="CDD" id="cd08002">
    <property type="entry name" value="WGR_PARP3_like"/>
    <property type="match status" value="1"/>
</dbReference>
<dbReference type="SUPFAM" id="SSF47587">
    <property type="entry name" value="Domain of poly(ADP-ribose) polymerase"/>
    <property type="match status" value="1"/>
</dbReference>
<evidence type="ECO:0000259" key="16">
    <source>
        <dbReference type="PROSITE" id="PS51060"/>
    </source>
</evidence>
<evidence type="ECO:0000256" key="14">
    <source>
        <dbReference type="SAM" id="MobiDB-lite"/>
    </source>
</evidence>
<dbReference type="FunFam" id="1.20.142.10:FF:000001">
    <property type="entry name" value="Poly [ADP-ribose] polymerase"/>
    <property type="match status" value="1"/>
</dbReference>
<dbReference type="PANTHER" id="PTHR10459">
    <property type="entry name" value="DNA LIGASE"/>
    <property type="match status" value="1"/>
</dbReference>
<dbReference type="SUPFAM" id="SSF142921">
    <property type="entry name" value="WGR domain-like"/>
    <property type="match status" value="1"/>
</dbReference>
<evidence type="ECO:0000259" key="17">
    <source>
        <dbReference type="PROSITE" id="PS51977"/>
    </source>
</evidence>
<feature type="region of interest" description="Disordered" evidence="14">
    <location>
        <begin position="489"/>
        <end position="519"/>
    </location>
</feature>
<dbReference type="InterPro" id="IPR012317">
    <property type="entry name" value="Poly(ADP-ribose)pol_cat_dom"/>
</dbReference>
<feature type="region of interest" description="Disordered" evidence="14">
    <location>
        <begin position="1"/>
        <end position="63"/>
    </location>
</feature>
<feature type="domain" description="PARP catalytic" evidence="15">
    <location>
        <begin position="350"/>
        <end position="577"/>
    </location>
</feature>
<dbReference type="SMART" id="SM00773">
    <property type="entry name" value="WGR"/>
    <property type="match status" value="1"/>
</dbReference>
<dbReference type="InterPro" id="IPR036930">
    <property type="entry name" value="WGR_dom_sf"/>
</dbReference>
<feature type="domain" description="PARP alpha-helical" evidence="16">
    <location>
        <begin position="216"/>
        <end position="332"/>
    </location>
</feature>
<proteinExistence type="inferred from homology"/>
<keyword evidence="10" id="KW-0238">DNA-binding</keyword>
<dbReference type="FunFam" id="3.90.228.10:FF:000009">
    <property type="entry name" value="Poly [ADP-ribose] polymerase"/>
    <property type="match status" value="1"/>
</dbReference>
<dbReference type="Pfam" id="PF05406">
    <property type="entry name" value="WGR"/>
    <property type="match status" value="1"/>
</dbReference>
<dbReference type="Gene3D" id="1.20.142.10">
    <property type="entry name" value="Poly(ADP-ribose) polymerase, regulatory domain"/>
    <property type="match status" value="1"/>
</dbReference>
<dbReference type="OrthoDB" id="2017365at2759"/>
<dbReference type="InterPro" id="IPR008893">
    <property type="entry name" value="WGR_domain"/>
</dbReference>
<keyword evidence="4" id="KW-0548">Nucleotidyltransferase</keyword>
<feature type="compositionally biased region" description="Basic and acidic residues" evidence="14">
    <location>
        <begin position="53"/>
        <end position="63"/>
    </location>
</feature>
<dbReference type="GO" id="GO:0005730">
    <property type="term" value="C:nucleolus"/>
    <property type="evidence" value="ECO:0007669"/>
    <property type="project" value="TreeGrafter"/>
</dbReference>
<dbReference type="CDD" id="cd01437">
    <property type="entry name" value="parp_like"/>
    <property type="match status" value="1"/>
</dbReference>
<keyword evidence="7" id="KW-0863">Zinc-finger</keyword>
<dbReference type="PROSITE" id="PS51059">
    <property type="entry name" value="PARP_CATALYTIC"/>
    <property type="match status" value="1"/>
</dbReference>
<dbReference type="GO" id="GO:0003950">
    <property type="term" value="F:NAD+ poly-ADP-ribosyltransferase activity"/>
    <property type="evidence" value="ECO:0007669"/>
    <property type="project" value="UniProtKB-UniRule"/>
</dbReference>
<feature type="region of interest" description="Disordered" evidence="14">
    <location>
        <begin position="650"/>
        <end position="679"/>
    </location>
</feature>